<keyword evidence="6 11" id="KW-0812">Transmembrane</keyword>
<dbReference type="STRING" id="7370.A0A1I8MTY6"/>
<feature type="transmembrane region" description="Helical" evidence="11">
    <location>
        <begin position="384"/>
        <end position="403"/>
    </location>
</feature>
<keyword evidence="7 11" id="KW-0256">Endoplasmic reticulum</keyword>
<feature type="transmembrane region" description="Helical" evidence="11">
    <location>
        <begin position="146"/>
        <end position="165"/>
    </location>
</feature>
<dbReference type="Pfam" id="PF03901">
    <property type="entry name" value="Glyco_transf_22"/>
    <property type="match status" value="1"/>
</dbReference>
<evidence type="ECO:0000313" key="14">
    <source>
        <dbReference type="RefSeq" id="XP_005178001.1"/>
    </source>
</evidence>
<comment type="similarity">
    <text evidence="10">Belongs to the glycosyltransferase 22 family. PIGZ subfamily.</text>
</comment>
<evidence type="ECO:0000256" key="2">
    <source>
        <dbReference type="ARBA" id="ARBA00004687"/>
    </source>
</evidence>
<gene>
    <name evidence="12" type="primary">101896912</name>
    <name evidence="14" type="synonym">LOC101896912</name>
</gene>
<dbReference type="GO" id="GO:0000026">
    <property type="term" value="F:alpha-1,2-mannosyltransferase activity"/>
    <property type="evidence" value="ECO:0007669"/>
    <property type="project" value="TreeGrafter"/>
</dbReference>
<evidence type="ECO:0000256" key="5">
    <source>
        <dbReference type="ARBA" id="ARBA00022679"/>
    </source>
</evidence>
<dbReference type="PANTHER" id="PTHR22760">
    <property type="entry name" value="GLYCOSYLTRANSFERASE"/>
    <property type="match status" value="1"/>
</dbReference>
<dbReference type="eggNOG" id="KOG4123">
    <property type="taxonomic scope" value="Eukaryota"/>
</dbReference>
<evidence type="ECO:0000256" key="11">
    <source>
        <dbReference type="RuleBase" id="RU363075"/>
    </source>
</evidence>
<keyword evidence="13" id="KW-1185">Reference proteome</keyword>
<dbReference type="Proteomes" id="UP001652621">
    <property type="component" value="Unplaced"/>
</dbReference>
<keyword evidence="8 11" id="KW-1133">Transmembrane helix</keyword>
<dbReference type="RefSeq" id="XP_005178001.1">
    <property type="nucleotide sequence ID" value="XM_005177944.3"/>
</dbReference>
<comment type="subcellular location">
    <subcellularLocation>
        <location evidence="1 11">Endoplasmic reticulum membrane</location>
        <topology evidence="1 11">Multi-pass membrane protein</topology>
    </subcellularLocation>
</comment>
<dbReference type="GO" id="GO:0005789">
    <property type="term" value="C:endoplasmic reticulum membrane"/>
    <property type="evidence" value="ECO:0007669"/>
    <property type="project" value="UniProtKB-SubCell"/>
</dbReference>
<evidence type="ECO:0000256" key="1">
    <source>
        <dbReference type="ARBA" id="ARBA00004477"/>
    </source>
</evidence>
<dbReference type="PANTHER" id="PTHR22760:SF3">
    <property type="entry name" value="GPI MANNOSYLTRANSFERASE 4"/>
    <property type="match status" value="1"/>
</dbReference>
<dbReference type="VEuPathDB" id="VectorBase:MDOA008403"/>
<evidence type="ECO:0000313" key="13">
    <source>
        <dbReference type="Proteomes" id="UP001652621"/>
    </source>
</evidence>
<keyword evidence="9 11" id="KW-0472">Membrane</keyword>
<dbReference type="GeneID" id="101896912"/>
<accession>A0A1I8MTY6</accession>
<organism evidence="12">
    <name type="scientific">Musca domestica</name>
    <name type="common">House fly</name>
    <dbReference type="NCBI Taxonomy" id="7370"/>
    <lineage>
        <taxon>Eukaryota</taxon>
        <taxon>Metazoa</taxon>
        <taxon>Ecdysozoa</taxon>
        <taxon>Arthropoda</taxon>
        <taxon>Hexapoda</taxon>
        <taxon>Insecta</taxon>
        <taxon>Pterygota</taxon>
        <taxon>Neoptera</taxon>
        <taxon>Endopterygota</taxon>
        <taxon>Diptera</taxon>
        <taxon>Brachycera</taxon>
        <taxon>Muscomorpha</taxon>
        <taxon>Muscoidea</taxon>
        <taxon>Muscidae</taxon>
        <taxon>Musca</taxon>
    </lineage>
</organism>
<keyword evidence="3" id="KW-0337">GPI-anchor biosynthesis</keyword>
<evidence type="ECO:0000313" key="12">
    <source>
        <dbReference type="EnsemblMetazoa" id="MDOA008403-PA"/>
    </source>
</evidence>
<reference evidence="12" key="1">
    <citation type="submission" date="2020-05" db="UniProtKB">
        <authorList>
            <consortium name="EnsemblMetazoa"/>
        </authorList>
    </citation>
    <scope>IDENTIFICATION</scope>
    <source>
        <strain evidence="12">Aabys</strain>
    </source>
</reference>
<dbReference type="EC" id="2.4.1.-" evidence="11"/>
<feature type="transmembrane region" description="Helical" evidence="11">
    <location>
        <begin position="229"/>
        <end position="255"/>
    </location>
</feature>
<evidence type="ECO:0000256" key="9">
    <source>
        <dbReference type="ARBA" id="ARBA00023136"/>
    </source>
</evidence>
<evidence type="ECO:0000256" key="10">
    <source>
        <dbReference type="ARBA" id="ARBA00038466"/>
    </source>
</evidence>
<feature type="transmembrane region" description="Helical" evidence="11">
    <location>
        <begin position="21"/>
        <end position="42"/>
    </location>
</feature>
<reference evidence="14" key="2">
    <citation type="submission" date="2025-04" db="UniProtKB">
        <authorList>
            <consortium name="RefSeq"/>
        </authorList>
    </citation>
    <scope>IDENTIFICATION</scope>
    <source>
        <strain evidence="14">Aabys</strain>
    </source>
</reference>
<name>A0A1I8MTY6_MUSDO</name>
<dbReference type="AlphaFoldDB" id="A0A1I8MTY6"/>
<evidence type="ECO:0000256" key="8">
    <source>
        <dbReference type="ARBA" id="ARBA00022989"/>
    </source>
</evidence>
<evidence type="ECO:0000256" key="6">
    <source>
        <dbReference type="ARBA" id="ARBA00022692"/>
    </source>
</evidence>
<dbReference type="EnsemblMetazoa" id="MDOA008403-RA">
    <property type="protein sequence ID" value="MDOA008403-PA"/>
    <property type="gene ID" value="MDOA008403"/>
</dbReference>
<evidence type="ECO:0000256" key="3">
    <source>
        <dbReference type="ARBA" id="ARBA00022502"/>
    </source>
</evidence>
<evidence type="ECO:0000256" key="7">
    <source>
        <dbReference type="ARBA" id="ARBA00022824"/>
    </source>
</evidence>
<dbReference type="InterPro" id="IPR005599">
    <property type="entry name" value="GPI_mannosylTrfase"/>
</dbReference>
<comment type="pathway">
    <text evidence="2">Glycolipid biosynthesis; glycosylphosphatidylinositol-anchor biosynthesis.</text>
</comment>
<evidence type="ECO:0000256" key="4">
    <source>
        <dbReference type="ARBA" id="ARBA00022676"/>
    </source>
</evidence>
<protein>
    <recommendedName>
        <fullName evidence="11">Mannosyltransferase</fullName>
        <ecNumber evidence="11">2.4.1.-</ecNumber>
    </recommendedName>
</protein>
<dbReference type="OrthoDB" id="10066429at2759"/>
<dbReference type="KEGG" id="mde:101896912"/>
<keyword evidence="5" id="KW-0808">Transferase</keyword>
<sequence>MKLSTNINQLWNKRRTNIDENWYTYLFFAVLRFVLVFIQTGYVHPDEFFQSIEVMNGDHFRIEHVRTWEFNNTMPVRSITLPFLLLRVPWSFLEFAALYLREYFSIEILCSYTYLVFPRLIYCAISFVNDWALYRVCMLYSLRFEIRLLALGSSWVMLVFGTHTFSNTIEMALCSVLLYLVAECMITTNTIVYKKEILDEKYDKAASIGERVKIWKLKNALPTHNFNKIFAMSSLCVIGVFNRPTFLLFGAPMVFYWLLRGMGTKSVTFTDFHLRMLLFCVSAIPAMLFFVLCDSLYYKYLTSGEIMTKTISIDNFVFTPWNFVKYNLDPKKTSEHGLHPKYIHLLVNVPLLYGILGVIAMVSFAQLMIRFFKAEYQGLPRAQSIVGLMSASIFVPLFFLSLINHQEPRFLIPLTFPIILLHGPKLVTGFCAHYPFRVENPWLRLCYDKFLCTKSSAMYVMKIWYFANIALTVFFGFMHQAGVFPMAQHFEQQMKLKAPDQHIHLITSHTYMFPMSLVNIPSTQMVHYNTQTGQRYKKRKDFYLYEYGGLDMPQLMSRIRLIMSHCELKKETKKLRYRLFLAIPSSLSDDLNLALVQSNATYMNYELRHVFYPHVSTEALPQFLGRHPGIVDPPHWSDDDLKGTCLLEQEPELSFSYASKQLSSFIHQFGLALYEFELKRNMPKNKKTLTKTKCYT</sequence>
<keyword evidence="4 11" id="KW-0328">Glycosyltransferase</keyword>
<feature type="transmembrane region" description="Helical" evidence="11">
    <location>
        <begin position="276"/>
        <end position="298"/>
    </location>
</feature>
<feature type="transmembrane region" description="Helical" evidence="11">
    <location>
        <begin position="351"/>
        <end position="372"/>
    </location>
</feature>
<feature type="transmembrane region" description="Helical" evidence="11">
    <location>
        <begin position="112"/>
        <end position="134"/>
    </location>
</feature>
<feature type="transmembrane region" description="Helical" evidence="11">
    <location>
        <begin position="463"/>
        <end position="487"/>
    </location>
</feature>
<proteinExistence type="inferred from homology"/>
<feature type="transmembrane region" description="Helical" evidence="11">
    <location>
        <begin position="172"/>
        <end position="193"/>
    </location>
</feature>
<dbReference type="VEuPathDB" id="VectorBase:MDOMA2_014806"/>
<dbReference type="GO" id="GO:0006506">
    <property type="term" value="P:GPI anchor biosynthetic process"/>
    <property type="evidence" value="ECO:0007669"/>
    <property type="project" value="UniProtKB-KW"/>
</dbReference>